<dbReference type="EMBL" id="JAHWGI010001037">
    <property type="protein sequence ID" value="KAK3921527.1"/>
    <property type="molecule type" value="Genomic_DNA"/>
</dbReference>
<dbReference type="InterPro" id="IPR007527">
    <property type="entry name" value="Znf_SWIM"/>
</dbReference>
<accession>A0AAE1HHM7</accession>
<keyword evidence="6" id="KW-1185">Reference proteome</keyword>
<dbReference type="PROSITE" id="PS50800">
    <property type="entry name" value="SAP"/>
    <property type="match status" value="1"/>
</dbReference>
<evidence type="ECO:0000259" key="4">
    <source>
        <dbReference type="PROSITE" id="PS50966"/>
    </source>
</evidence>
<feature type="domain" description="SAP" evidence="3">
    <location>
        <begin position="25"/>
        <end position="59"/>
    </location>
</feature>
<dbReference type="Gene3D" id="1.10.720.30">
    <property type="entry name" value="SAP domain"/>
    <property type="match status" value="1"/>
</dbReference>
<evidence type="ECO:0000313" key="6">
    <source>
        <dbReference type="Proteomes" id="UP001219518"/>
    </source>
</evidence>
<reference evidence="5" key="2">
    <citation type="journal article" date="2023" name="BMC Genomics">
        <title>Pest status, molecular evolution, and epigenetic factors derived from the genome assembly of Frankliniella fusca, a thysanopteran phytovirus vector.</title>
        <authorList>
            <person name="Catto M.A."/>
            <person name="Labadie P.E."/>
            <person name="Jacobson A.L."/>
            <person name="Kennedy G.G."/>
            <person name="Srinivasan R."/>
            <person name="Hunt B.G."/>
        </authorList>
    </citation>
    <scope>NUCLEOTIDE SEQUENCE</scope>
    <source>
        <strain evidence="5">PL_HMW_Pooled</strain>
    </source>
</reference>
<feature type="compositionally biased region" description="Acidic residues" evidence="2">
    <location>
        <begin position="143"/>
        <end position="155"/>
    </location>
</feature>
<feature type="region of interest" description="Disordered" evidence="2">
    <location>
        <begin position="136"/>
        <end position="159"/>
    </location>
</feature>
<evidence type="ECO:0000256" key="1">
    <source>
        <dbReference type="PROSITE-ProRule" id="PRU00325"/>
    </source>
</evidence>
<name>A0AAE1HHM7_9NEOP</name>
<comment type="caution">
    <text evidence="5">The sequence shown here is derived from an EMBL/GenBank/DDBJ whole genome shotgun (WGS) entry which is preliminary data.</text>
</comment>
<sequence>MDVSGPLLLLETDGVPGAILSPINPHRLTKDQLQQWLRCRGLTVGGTKSELIERFLKRSANKKLCHILDPGFENGKWLELKRQKLLRAANVNVPQKPILPVTGWMSFPSNDIPTMFNEGHIMHYIVESTPAVLPSFIPRSHEEGDEEDDDDEDTDPREGSIEAFRRGKRFVKSKFVLNVKDRSDKNYYYLKGEVRASMKLEIRNVTATLSAGSGAVLDATCTCKARALGRCAHISALLLYANQRVVEYGHGGKYVLVVCFKEMVCL</sequence>
<dbReference type="SMART" id="SM00513">
    <property type="entry name" value="SAP"/>
    <property type="match status" value="1"/>
</dbReference>
<dbReference type="InterPro" id="IPR036361">
    <property type="entry name" value="SAP_dom_sf"/>
</dbReference>
<dbReference type="Pfam" id="PF02037">
    <property type="entry name" value="SAP"/>
    <property type="match status" value="1"/>
</dbReference>
<evidence type="ECO:0000259" key="3">
    <source>
        <dbReference type="PROSITE" id="PS50800"/>
    </source>
</evidence>
<dbReference type="GO" id="GO:0008270">
    <property type="term" value="F:zinc ion binding"/>
    <property type="evidence" value="ECO:0007669"/>
    <property type="project" value="UniProtKB-KW"/>
</dbReference>
<dbReference type="SUPFAM" id="SSF68906">
    <property type="entry name" value="SAP domain"/>
    <property type="match status" value="1"/>
</dbReference>
<evidence type="ECO:0000256" key="2">
    <source>
        <dbReference type="SAM" id="MobiDB-lite"/>
    </source>
</evidence>
<keyword evidence="1" id="KW-0479">Metal-binding</keyword>
<feature type="domain" description="SWIM-type" evidence="4">
    <location>
        <begin position="205"/>
        <end position="242"/>
    </location>
</feature>
<reference evidence="5" key="1">
    <citation type="submission" date="2021-07" db="EMBL/GenBank/DDBJ databases">
        <authorList>
            <person name="Catto M.A."/>
            <person name="Jacobson A."/>
            <person name="Kennedy G."/>
            <person name="Labadie P."/>
            <person name="Hunt B.G."/>
            <person name="Srinivasan R."/>
        </authorList>
    </citation>
    <scope>NUCLEOTIDE SEQUENCE</scope>
    <source>
        <strain evidence="5">PL_HMW_Pooled</strain>
        <tissue evidence="5">Head</tissue>
    </source>
</reference>
<dbReference type="AlphaFoldDB" id="A0AAE1HHM7"/>
<organism evidence="5 6">
    <name type="scientific">Frankliniella fusca</name>
    <dbReference type="NCBI Taxonomy" id="407009"/>
    <lineage>
        <taxon>Eukaryota</taxon>
        <taxon>Metazoa</taxon>
        <taxon>Ecdysozoa</taxon>
        <taxon>Arthropoda</taxon>
        <taxon>Hexapoda</taxon>
        <taxon>Insecta</taxon>
        <taxon>Pterygota</taxon>
        <taxon>Neoptera</taxon>
        <taxon>Paraneoptera</taxon>
        <taxon>Thysanoptera</taxon>
        <taxon>Terebrantia</taxon>
        <taxon>Thripoidea</taxon>
        <taxon>Thripidae</taxon>
        <taxon>Frankliniella</taxon>
    </lineage>
</organism>
<evidence type="ECO:0000313" key="5">
    <source>
        <dbReference type="EMBL" id="KAK3921527.1"/>
    </source>
</evidence>
<dbReference type="Proteomes" id="UP001219518">
    <property type="component" value="Unassembled WGS sequence"/>
</dbReference>
<dbReference type="PROSITE" id="PS50966">
    <property type="entry name" value="ZF_SWIM"/>
    <property type="match status" value="1"/>
</dbReference>
<dbReference type="InterPro" id="IPR003034">
    <property type="entry name" value="SAP_dom"/>
</dbReference>
<keyword evidence="1" id="KW-0862">Zinc</keyword>
<protein>
    <submittedName>
        <fullName evidence="5">Myocardin-related transcription factor A</fullName>
    </submittedName>
</protein>
<keyword evidence="1" id="KW-0863">Zinc-finger</keyword>
<gene>
    <name evidence="5" type="ORF">KUF71_010699</name>
</gene>
<proteinExistence type="predicted"/>